<dbReference type="HOGENOM" id="CLU_151804_4_2_6"/>
<gene>
    <name evidence="1" type="ORF">LDG_5952</name>
</gene>
<protein>
    <recommendedName>
        <fullName evidence="3">Transposase</fullName>
    </recommendedName>
</protein>
<reference evidence="1 2" key="1">
    <citation type="journal article" date="2011" name="BMC Genomics">
        <title>Insight into cross-talk between intra-amoebal pathogens.</title>
        <authorList>
            <person name="Gimenez G."/>
            <person name="Bertelli C."/>
            <person name="Moliner C."/>
            <person name="Robert C."/>
            <person name="Raoult D."/>
            <person name="Fournier P.E."/>
            <person name="Greub G."/>
        </authorList>
    </citation>
    <scope>NUCLEOTIDE SEQUENCE [LARGE SCALE GENOMIC DNA]</scope>
    <source>
        <strain evidence="1 2">LLAP12</strain>
    </source>
</reference>
<proteinExistence type="predicted"/>
<evidence type="ECO:0000313" key="2">
    <source>
        <dbReference type="Proteomes" id="UP000002770"/>
    </source>
</evidence>
<evidence type="ECO:0000313" key="1">
    <source>
        <dbReference type="EMBL" id="EHL31789.1"/>
    </source>
</evidence>
<dbReference type="EMBL" id="JH413808">
    <property type="protein sequence ID" value="EHL31789.1"/>
    <property type="molecule type" value="Genomic_DNA"/>
</dbReference>
<keyword evidence="2" id="KW-1185">Reference proteome</keyword>
<dbReference type="STRING" id="658187.LDG_5952"/>
<evidence type="ECO:0008006" key="3">
    <source>
        <dbReference type="Google" id="ProtNLM"/>
    </source>
</evidence>
<accession>G9ELF4</accession>
<dbReference type="RefSeq" id="WP_006869900.1">
    <property type="nucleotide sequence ID" value="NZ_JH413808.1"/>
</dbReference>
<dbReference type="OrthoDB" id="5769209at2"/>
<dbReference type="InParanoid" id="G9ELF4"/>
<dbReference type="AlphaFoldDB" id="G9ELF4"/>
<organism evidence="1 2">
    <name type="scientific">Legionella drancourtii LLAP12</name>
    <dbReference type="NCBI Taxonomy" id="658187"/>
    <lineage>
        <taxon>Bacteria</taxon>
        <taxon>Pseudomonadati</taxon>
        <taxon>Pseudomonadota</taxon>
        <taxon>Gammaproteobacteria</taxon>
        <taxon>Legionellales</taxon>
        <taxon>Legionellaceae</taxon>
        <taxon>Legionella</taxon>
    </lineage>
</organism>
<sequence length="108" mass="12079">MSSIIKRQAYWSEQNTEWESSELTQQKFCEQQGLVYKQFVYWRGRLNKNKSGITEPKLLKVSTTPTHPLSAALAEPESCLEVILPAGIKLEADISKASALIQLLGGAR</sequence>
<dbReference type="Proteomes" id="UP000002770">
    <property type="component" value="Unassembled WGS sequence"/>
</dbReference>
<name>G9ELF4_9GAMM</name>
<dbReference type="NCBIfam" id="NF047593">
    <property type="entry name" value="IS66_ISAeme5_TnpA"/>
    <property type="match status" value="1"/>
</dbReference>